<feature type="region of interest" description="Disordered" evidence="1">
    <location>
        <begin position="45"/>
        <end position="66"/>
    </location>
</feature>
<comment type="caution">
    <text evidence="2">The sequence shown here is derived from an EMBL/GenBank/DDBJ whole genome shotgun (WGS) entry which is preliminary data.</text>
</comment>
<reference evidence="3" key="1">
    <citation type="submission" date="2017-10" db="EMBL/GenBank/DDBJ databases">
        <title>Rapid genome shrinkage in a self-fertile nematode reveals novel sperm competition proteins.</title>
        <authorList>
            <person name="Yin D."/>
            <person name="Schwarz E.M."/>
            <person name="Thomas C.G."/>
            <person name="Felde R.L."/>
            <person name="Korf I.F."/>
            <person name="Cutter A.D."/>
            <person name="Schartner C.M."/>
            <person name="Ralston E.J."/>
            <person name="Meyer B.J."/>
            <person name="Haag E.S."/>
        </authorList>
    </citation>
    <scope>NUCLEOTIDE SEQUENCE [LARGE SCALE GENOMIC DNA]</scope>
    <source>
        <strain evidence="3">JU1422</strain>
    </source>
</reference>
<gene>
    <name evidence="2" type="primary">Cni-K02E2.1</name>
    <name evidence="2" type="synonym">Cnig_chr_V.g22000</name>
    <name evidence="2" type="ORF">B9Z55_022000</name>
</gene>
<dbReference type="EMBL" id="PDUG01000005">
    <property type="protein sequence ID" value="PIC30912.1"/>
    <property type="molecule type" value="Genomic_DNA"/>
</dbReference>
<dbReference type="Proteomes" id="UP000230233">
    <property type="component" value="Chromosome V"/>
</dbReference>
<dbReference type="AlphaFoldDB" id="A0A2G5TUG0"/>
<sequence>MGALAAPTAQGVTQQIRISEPEKLPVEFIKEPEQKVPLEPMFVTTHSADSKRPRPAYPVQTYPDKY</sequence>
<protein>
    <submittedName>
        <fullName evidence="2">Uncharacterized protein</fullName>
    </submittedName>
</protein>
<proteinExistence type="predicted"/>
<dbReference type="OrthoDB" id="5777365at2759"/>
<name>A0A2G5TUG0_9PELO</name>
<evidence type="ECO:0000256" key="1">
    <source>
        <dbReference type="SAM" id="MobiDB-lite"/>
    </source>
</evidence>
<organism evidence="2 3">
    <name type="scientific">Caenorhabditis nigoni</name>
    <dbReference type="NCBI Taxonomy" id="1611254"/>
    <lineage>
        <taxon>Eukaryota</taxon>
        <taxon>Metazoa</taxon>
        <taxon>Ecdysozoa</taxon>
        <taxon>Nematoda</taxon>
        <taxon>Chromadorea</taxon>
        <taxon>Rhabditida</taxon>
        <taxon>Rhabditina</taxon>
        <taxon>Rhabditomorpha</taxon>
        <taxon>Rhabditoidea</taxon>
        <taxon>Rhabditidae</taxon>
        <taxon>Peloderinae</taxon>
        <taxon>Caenorhabditis</taxon>
    </lineage>
</organism>
<keyword evidence="3" id="KW-1185">Reference proteome</keyword>
<accession>A0A2G5TUG0</accession>
<evidence type="ECO:0000313" key="3">
    <source>
        <dbReference type="Proteomes" id="UP000230233"/>
    </source>
</evidence>
<evidence type="ECO:0000313" key="2">
    <source>
        <dbReference type="EMBL" id="PIC30912.1"/>
    </source>
</evidence>